<protein>
    <submittedName>
        <fullName evidence="3">Class I SAM-dependent methyltransferase</fullName>
    </submittedName>
</protein>
<dbReference type="SUPFAM" id="SSF53335">
    <property type="entry name" value="S-adenosyl-L-methionine-dependent methyltransferases"/>
    <property type="match status" value="1"/>
</dbReference>
<dbReference type="Pfam" id="PF22013">
    <property type="entry name" value="PG_1098_Fer"/>
    <property type="match status" value="1"/>
</dbReference>
<dbReference type="InterPro" id="IPR029063">
    <property type="entry name" value="SAM-dependent_MTases_sf"/>
</dbReference>
<accession>A0ABU3U9B1</accession>
<reference evidence="3 4" key="1">
    <citation type="submission" date="2023-10" db="EMBL/GenBank/DDBJ databases">
        <title>Marimonas sp. nov. isolated from tidal mud flat.</title>
        <authorList>
            <person name="Jaincy N.J."/>
            <person name="Srinivasan S."/>
            <person name="Lee S.-S."/>
        </authorList>
    </citation>
    <scope>NUCLEOTIDE SEQUENCE [LARGE SCALE GENOMIC DNA]</scope>
    <source>
        <strain evidence="3 4">MJ-SS3</strain>
    </source>
</reference>
<dbReference type="GO" id="GO:0032259">
    <property type="term" value="P:methylation"/>
    <property type="evidence" value="ECO:0007669"/>
    <property type="project" value="UniProtKB-KW"/>
</dbReference>
<dbReference type="InterPro" id="IPR041497">
    <property type="entry name" value="Thump-like"/>
</dbReference>
<dbReference type="EMBL" id="JAWHTF010000008">
    <property type="protein sequence ID" value="MDU8886996.1"/>
    <property type="molecule type" value="Genomic_DNA"/>
</dbReference>
<dbReference type="Gene3D" id="3.40.50.150">
    <property type="entry name" value="Vaccinia Virus protein VP39"/>
    <property type="match status" value="1"/>
</dbReference>
<keyword evidence="3" id="KW-0808">Transferase</keyword>
<evidence type="ECO:0000259" key="2">
    <source>
        <dbReference type="Pfam" id="PF22013"/>
    </source>
</evidence>
<dbReference type="CDD" id="cd02440">
    <property type="entry name" value="AdoMet_MTases"/>
    <property type="match status" value="1"/>
</dbReference>
<comment type="caution">
    <text evidence="3">The sequence shown here is derived from an EMBL/GenBank/DDBJ whole genome shotgun (WGS) entry which is preliminary data.</text>
</comment>
<dbReference type="RefSeq" id="WP_316663094.1">
    <property type="nucleotide sequence ID" value="NZ_JAWHTF010000008.1"/>
</dbReference>
<keyword evidence="4" id="KW-1185">Reference proteome</keyword>
<proteinExistence type="predicted"/>
<sequence length="392" mass="45362">MNDLLLNIKVQEFINNNLNSDTLEILLKKPLFSSIKNKEIVEQIDAKKRCKTKLPTWFRIPKAYYPNKLNIEQTSSEVTANYKSQLIHGESLIDLTGGFGVDSYYFSKQFDNVTYCEIDQELSEIAAYNFKQLNVSNIVTKNIDGIEYLKQNNTKYDWIYLDPSRRHQSKGKVYFLKDCLPNVPEQLETLFPFSKNILIKTSPLLDISVGISELKHVKSIHIVAVNNEVKELLWVLEKDYEDEISISTININKGNNEVFSFKLNDEAISNVHYGVPLTYLYEPNAAILKSGAFKSLSHKLTLFKIHQHSHIYTLNQLIDFPGKKFIIDKVIPYKKQYLKKELISKANIVTRNFPETVEQIRKKLNIKEGGNLFLFFTTDINDTYIVIICQKV</sequence>
<keyword evidence="3" id="KW-0489">Methyltransferase</keyword>
<organism evidence="3 4">
    <name type="scientific">Gilvirhabdus luticola</name>
    <dbReference type="NCBI Taxonomy" id="3079858"/>
    <lineage>
        <taxon>Bacteria</taxon>
        <taxon>Pseudomonadati</taxon>
        <taxon>Bacteroidota</taxon>
        <taxon>Flavobacteriia</taxon>
        <taxon>Flavobacteriales</taxon>
        <taxon>Flavobacteriaceae</taxon>
        <taxon>Gilvirhabdus</taxon>
    </lineage>
</organism>
<evidence type="ECO:0000313" key="4">
    <source>
        <dbReference type="Proteomes" id="UP001268651"/>
    </source>
</evidence>
<dbReference type="Proteomes" id="UP001268651">
    <property type="component" value="Unassembled WGS sequence"/>
</dbReference>
<gene>
    <name evidence="3" type="ORF">RXV94_12575</name>
</gene>
<feature type="domain" description="THUMP-like" evidence="1">
    <location>
        <begin position="322"/>
        <end position="391"/>
    </location>
</feature>
<dbReference type="GO" id="GO:0008168">
    <property type="term" value="F:methyltransferase activity"/>
    <property type="evidence" value="ECO:0007669"/>
    <property type="project" value="UniProtKB-KW"/>
</dbReference>
<evidence type="ECO:0000259" key="1">
    <source>
        <dbReference type="Pfam" id="PF18096"/>
    </source>
</evidence>
<dbReference type="Gene3D" id="1.10.10.1110">
    <property type="entry name" value="Methyltransferase PG1098, N-terminal domain"/>
    <property type="match status" value="1"/>
</dbReference>
<dbReference type="InterPro" id="IPR054168">
    <property type="entry name" value="PG_1098_Fer"/>
</dbReference>
<evidence type="ECO:0000313" key="3">
    <source>
        <dbReference type="EMBL" id="MDU8886996.1"/>
    </source>
</evidence>
<dbReference type="Pfam" id="PF18096">
    <property type="entry name" value="Thump_like"/>
    <property type="match status" value="1"/>
</dbReference>
<name>A0ABU3U9B1_9FLAO</name>
<feature type="domain" description="PG-1098 ferredoxin-like" evidence="2">
    <location>
        <begin position="279"/>
        <end position="321"/>
    </location>
</feature>